<dbReference type="EMBL" id="JQCP01000001">
    <property type="protein sequence ID" value="KRO03107.1"/>
    <property type="molecule type" value="Genomic_DNA"/>
</dbReference>
<comment type="subunit">
    <text evidence="9">Homodimer.</text>
</comment>
<feature type="binding site" evidence="9">
    <location>
        <position position="211"/>
    </location>
    <ligand>
        <name>Zn(2+)</name>
        <dbReference type="ChEBI" id="CHEBI:29105"/>
        <label>1</label>
    </ligand>
</feature>
<dbReference type="PROSITE" id="PS51188">
    <property type="entry name" value="ZF_CR"/>
    <property type="match status" value="1"/>
</dbReference>
<comment type="caution">
    <text evidence="14">The sequence shown here is derived from an EMBL/GenBank/DDBJ whole genome shotgun (WGS) entry which is preliminary data.</text>
</comment>
<feature type="domain" description="CR-type" evidence="13">
    <location>
        <begin position="138"/>
        <end position="220"/>
    </location>
</feature>
<evidence type="ECO:0000256" key="3">
    <source>
        <dbReference type="ARBA" id="ARBA00022723"/>
    </source>
</evidence>
<sequence length="391" mass="41988">MKPKRDYYEVLEVEKDADQRTIKRAFLKKARKLHPDVSDDPNAEALFKEVNEAYSVLSDETKRANYDRYGDASGPAGFGGSSSYVDMSDIFGGGFGGFSDIFDSFFGGRSGHGGAHTRTRGSDMAIHLSITLEEAACGTHKTIAYDRLSPCDDCNGSGVAEGGHITTCPRCKGTGAVVQVQKTVFGQMQTQAVCPECAGTGKKIDKPCETCGGEGRTPDHEHLRIDIPAGIHSGQSLVIKGKGEAGVRGDTTGDLIVTVEVSPHETFERRGDDLYMSVSIDSLQAIVGTSVMVDGIMQDERVEVKIPAGCQYGQQIIVSNHGMPQVNGIARGNLIVMVQITTPTDLTSAQLLDLAALVAQRSSDVLSEKDIKEAASEAKKKHPRPHKKSRK</sequence>
<dbReference type="InterPro" id="IPR018253">
    <property type="entry name" value="DnaJ_domain_CS"/>
</dbReference>
<evidence type="ECO:0000256" key="6">
    <source>
        <dbReference type="ARBA" id="ARBA00022833"/>
    </source>
</evidence>
<comment type="subcellular location">
    <subcellularLocation>
        <location evidence="9">Cytoplasm</location>
    </subcellularLocation>
</comment>
<evidence type="ECO:0000256" key="11">
    <source>
        <dbReference type="SAM" id="MobiDB-lite"/>
    </source>
</evidence>
<evidence type="ECO:0000256" key="4">
    <source>
        <dbReference type="ARBA" id="ARBA00022737"/>
    </source>
</evidence>
<dbReference type="RefSeq" id="WP_003148618.1">
    <property type="nucleotide sequence ID" value="NZ_JQCP01000001.1"/>
</dbReference>
<keyword evidence="7 9" id="KW-0346">Stress response</keyword>
<keyword evidence="5 9" id="KW-0863">Zinc-finger</keyword>
<dbReference type="Gene3D" id="2.10.230.10">
    <property type="entry name" value="Heat shock protein DnaJ, cysteine-rich domain"/>
    <property type="match status" value="1"/>
</dbReference>
<dbReference type="PANTHER" id="PTHR43096:SF48">
    <property type="entry name" value="CHAPERONE PROTEIN DNAJ"/>
    <property type="match status" value="1"/>
</dbReference>
<feature type="zinc finger region" description="CR-type" evidence="10">
    <location>
        <begin position="138"/>
        <end position="220"/>
    </location>
</feature>
<feature type="binding site" evidence="9">
    <location>
        <position position="208"/>
    </location>
    <ligand>
        <name>Zn(2+)</name>
        <dbReference type="ChEBI" id="CHEBI:29105"/>
        <label>1</label>
    </ligand>
</feature>
<dbReference type="HAMAP" id="MF_01152">
    <property type="entry name" value="DnaJ"/>
    <property type="match status" value="1"/>
</dbReference>
<dbReference type="InterPro" id="IPR001305">
    <property type="entry name" value="HSP_DnaJ_Cys-rich_dom"/>
</dbReference>
<dbReference type="NCBIfam" id="NF008035">
    <property type="entry name" value="PRK10767.1"/>
    <property type="match status" value="1"/>
</dbReference>
<feature type="binding site" evidence="9">
    <location>
        <position position="197"/>
    </location>
    <ligand>
        <name>Zn(2+)</name>
        <dbReference type="ChEBI" id="CHEBI:29105"/>
        <label>2</label>
    </ligand>
</feature>
<dbReference type="InterPro" id="IPR008971">
    <property type="entry name" value="HSP40/DnaJ_pept-bd"/>
</dbReference>
<keyword evidence="2 9" id="KW-0235">DNA replication</keyword>
<dbReference type="SMART" id="SM00271">
    <property type="entry name" value="DnaJ"/>
    <property type="match status" value="1"/>
</dbReference>
<evidence type="ECO:0000259" key="13">
    <source>
        <dbReference type="PROSITE" id="PS51188"/>
    </source>
</evidence>
<evidence type="ECO:0000259" key="12">
    <source>
        <dbReference type="PROSITE" id="PS50076"/>
    </source>
</evidence>
<evidence type="ECO:0000256" key="5">
    <source>
        <dbReference type="ARBA" id="ARBA00022771"/>
    </source>
</evidence>
<feature type="compositionally biased region" description="Basic residues" evidence="11">
    <location>
        <begin position="379"/>
        <end position="391"/>
    </location>
</feature>
<feature type="binding site" evidence="9">
    <location>
        <position position="154"/>
    </location>
    <ligand>
        <name>Zn(2+)</name>
        <dbReference type="ChEBI" id="CHEBI:29105"/>
        <label>1</label>
    </ligand>
</feature>
<evidence type="ECO:0000256" key="2">
    <source>
        <dbReference type="ARBA" id="ARBA00022705"/>
    </source>
</evidence>
<feature type="repeat" description="CXXCXGXG motif" evidence="9">
    <location>
        <begin position="151"/>
        <end position="158"/>
    </location>
</feature>
<dbReference type="PANTHER" id="PTHR43096">
    <property type="entry name" value="DNAJ HOMOLOG 1, MITOCHONDRIAL-RELATED"/>
    <property type="match status" value="1"/>
</dbReference>
<keyword evidence="15" id="KW-1185">Reference proteome</keyword>
<proteinExistence type="inferred from homology"/>
<dbReference type="SUPFAM" id="SSF57938">
    <property type="entry name" value="DnaJ/Hsp40 cysteine-rich domain"/>
    <property type="match status" value="1"/>
</dbReference>
<dbReference type="Gene3D" id="1.10.287.110">
    <property type="entry name" value="DnaJ domain"/>
    <property type="match status" value="1"/>
</dbReference>
<feature type="binding site" evidence="9">
    <location>
        <position position="171"/>
    </location>
    <ligand>
        <name>Zn(2+)</name>
        <dbReference type="ChEBI" id="CHEBI:29105"/>
        <label>2</label>
    </ligand>
</feature>
<comment type="domain">
    <text evidence="9">The J domain is necessary and sufficient to stimulate DnaK ATPase activity. Zinc center 1 plays an important role in the autonomous, DnaK-independent chaperone activity of DnaJ. Zinc center 2 is essential for interaction with DnaK and for DnaJ activity.</text>
</comment>
<evidence type="ECO:0000313" key="14">
    <source>
        <dbReference type="EMBL" id="KRO03107.1"/>
    </source>
</evidence>
<feature type="domain" description="J" evidence="12">
    <location>
        <begin position="6"/>
        <end position="70"/>
    </location>
</feature>
<dbReference type="SUPFAM" id="SSF49493">
    <property type="entry name" value="HSP40/DnaJ peptide-binding domain"/>
    <property type="match status" value="2"/>
</dbReference>
<dbReference type="InterPro" id="IPR036410">
    <property type="entry name" value="HSP_DnaJ_Cys-rich_dom_sf"/>
</dbReference>
<protein>
    <recommendedName>
        <fullName evidence="9">Chaperone protein DnaJ</fullName>
    </recommendedName>
</protein>
<feature type="region of interest" description="Disordered" evidence="11">
    <location>
        <begin position="362"/>
        <end position="391"/>
    </location>
</feature>
<dbReference type="PROSITE" id="PS00636">
    <property type="entry name" value="DNAJ_1"/>
    <property type="match status" value="1"/>
</dbReference>
<dbReference type="CDD" id="cd10747">
    <property type="entry name" value="DnaJ_C"/>
    <property type="match status" value="1"/>
</dbReference>
<dbReference type="SUPFAM" id="SSF46565">
    <property type="entry name" value="Chaperone J-domain"/>
    <property type="match status" value="1"/>
</dbReference>
<gene>
    <name evidence="9" type="primary">dnaJ</name>
    <name evidence="14" type="ORF">IV60_GL000286</name>
</gene>
<reference evidence="14 15" key="1">
    <citation type="journal article" date="2015" name="Genome Announc.">
        <title>Expanding the biotechnology potential of lactobacilli through comparative genomics of 213 strains and associated genera.</title>
        <authorList>
            <person name="Sun Z."/>
            <person name="Harris H.M."/>
            <person name="McCann A."/>
            <person name="Guo C."/>
            <person name="Argimon S."/>
            <person name="Zhang W."/>
            <person name="Yang X."/>
            <person name="Jeffery I.B."/>
            <person name="Cooney J.C."/>
            <person name="Kagawa T.F."/>
            <person name="Liu W."/>
            <person name="Song Y."/>
            <person name="Salvetti E."/>
            <person name="Wrobel A."/>
            <person name="Rasinkangas P."/>
            <person name="Parkhill J."/>
            <person name="Rea M.C."/>
            <person name="O'Sullivan O."/>
            <person name="Ritari J."/>
            <person name="Douillard F.P."/>
            <person name="Paul Ross R."/>
            <person name="Yang R."/>
            <person name="Briner A.E."/>
            <person name="Felis G.E."/>
            <person name="de Vos W.M."/>
            <person name="Barrangou R."/>
            <person name="Klaenhammer T.R."/>
            <person name="Caufield P.W."/>
            <person name="Cui Y."/>
            <person name="Zhang H."/>
            <person name="O'Toole P.W."/>
        </authorList>
    </citation>
    <scope>NUCLEOTIDE SEQUENCE [LARGE SCALE GENOMIC DNA]</scope>
    <source>
        <strain evidence="14 15">DSM 7090</strain>
    </source>
</reference>
<name>A0ABR5Q3N0_9ACTN</name>
<feature type="binding site" evidence="9">
    <location>
        <position position="194"/>
    </location>
    <ligand>
        <name>Zn(2+)</name>
        <dbReference type="ChEBI" id="CHEBI:29105"/>
        <label>2</label>
    </ligand>
</feature>
<comment type="function">
    <text evidence="9">Participates actively in the response to hyperosmotic and heat shock by preventing the aggregation of stress-denatured proteins and by disaggregating proteins, also in an autonomous, DnaK-independent fashion. Unfolded proteins bind initially to DnaJ; upon interaction with the DnaJ-bound protein, DnaK hydrolyzes its bound ATP, resulting in the formation of a stable complex. GrpE releases ADP from DnaK; ATP binding to DnaK triggers the release of the substrate protein, thus completing the reaction cycle. Several rounds of ATP-dependent interactions between DnaJ, DnaK and GrpE are required for fully efficient folding. Also involved, together with DnaK and GrpE, in the DNA replication of plasmids through activation of initiation proteins.</text>
</comment>
<keyword evidence="4 9" id="KW-0677">Repeat</keyword>
<feature type="binding site" evidence="9">
    <location>
        <position position="168"/>
    </location>
    <ligand>
        <name>Zn(2+)</name>
        <dbReference type="ChEBI" id="CHEBI:29105"/>
        <label>2</label>
    </ligand>
</feature>
<evidence type="ECO:0000313" key="15">
    <source>
        <dbReference type="Proteomes" id="UP000051927"/>
    </source>
</evidence>
<dbReference type="InterPro" id="IPR012724">
    <property type="entry name" value="DnaJ"/>
</dbReference>
<dbReference type="InterPro" id="IPR001623">
    <property type="entry name" value="DnaJ_domain"/>
</dbReference>
<feature type="binding site" evidence="9">
    <location>
        <position position="151"/>
    </location>
    <ligand>
        <name>Zn(2+)</name>
        <dbReference type="ChEBI" id="CHEBI:29105"/>
        <label>1</label>
    </ligand>
</feature>
<dbReference type="GeneID" id="84904062"/>
<keyword evidence="6 9" id="KW-0862">Zinc</keyword>
<organism evidence="14 15">
    <name type="scientific">Lancefieldella rimae</name>
    <dbReference type="NCBI Taxonomy" id="1383"/>
    <lineage>
        <taxon>Bacteria</taxon>
        <taxon>Bacillati</taxon>
        <taxon>Actinomycetota</taxon>
        <taxon>Coriobacteriia</taxon>
        <taxon>Coriobacteriales</taxon>
        <taxon>Atopobiaceae</taxon>
        <taxon>Lancefieldella</taxon>
    </lineage>
</organism>
<evidence type="ECO:0000256" key="1">
    <source>
        <dbReference type="ARBA" id="ARBA00022490"/>
    </source>
</evidence>
<keyword evidence="3 9" id="KW-0479">Metal-binding</keyword>
<feature type="compositionally biased region" description="Basic and acidic residues" evidence="11">
    <location>
        <begin position="366"/>
        <end position="378"/>
    </location>
</feature>
<comment type="cofactor">
    <cofactor evidence="9">
        <name>Zn(2+)</name>
        <dbReference type="ChEBI" id="CHEBI:29105"/>
    </cofactor>
    <text evidence="9">Binds 2 Zn(2+) ions per monomer.</text>
</comment>
<evidence type="ECO:0000256" key="8">
    <source>
        <dbReference type="ARBA" id="ARBA00023186"/>
    </source>
</evidence>
<dbReference type="Pfam" id="PF00684">
    <property type="entry name" value="DnaJ_CXXCXGXG"/>
    <property type="match status" value="1"/>
</dbReference>
<evidence type="ECO:0000256" key="7">
    <source>
        <dbReference type="ARBA" id="ARBA00023016"/>
    </source>
</evidence>
<dbReference type="CDD" id="cd06257">
    <property type="entry name" value="DnaJ"/>
    <property type="match status" value="1"/>
</dbReference>
<dbReference type="InterPro" id="IPR002939">
    <property type="entry name" value="DnaJ_C"/>
</dbReference>
<dbReference type="NCBIfam" id="TIGR02349">
    <property type="entry name" value="DnaJ_bact"/>
    <property type="match status" value="1"/>
</dbReference>
<dbReference type="Gene3D" id="2.60.260.20">
    <property type="entry name" value="Urease metallochaperone UreE, N-terminal domain"/>
    <property type="match status" value="2"/>
</dbReference>
<dbReference type="Proteomes" id="UP000051927">
    <property type="component" value="Unassembled WGS sequence"/>
</dbReference>
<keyword evidence="8 9" id="KW-0143">Chaperone</keyword>
<dbReference type="InterPro" id="IPR036869">
    <property type="entry name" value="J_dom_sf"/>
</dbReference>
<comment type="similarity">
    <text evidence="9">Belongs to the DnaJ family.</text>
</comment>
<dbReference type="PRINTS" id="PR00625">
    <property type="entry name" value="JDOMAIN"/>
</dbReference>
<evidence type="ECO:0000256" key="10">
    <source>
        <dbReference type="PROSITE-ProRule" id="PRU00546"/>
    </source>
</evidence>
<feature type="repeat" description="CXXCXGXG motif" evidence="9">
    <location>
        <begin position="168"/>
        <end position="175"/>
    </location>
</feature>
<feature type="repeat" description="CXXCXGXG motif" evidence="9">
    <location>
        <begin position="208"/>
        <end position="215"/>
    </location>
</feature>
<feature type="repeat" description="CXXCXGXG motif" evidence="9">
    <location>
        <begin position="194"/>
        <end position="201"/>
    </location>
</feature>
<dbReference type="Pfam" id="PF00226">
    <property type="entry name" value="DnaJ"/>
    <property type="match status" value="1"/>
</dbReference>
<keyword evidence="1 9" id="KW-0963">Cytoplasm</keyword>
<dbReference type="PROSITE" id="PS50076">
    <property type="entry name" value="DNAJ_2"/>
    <property type="match status" value="1"/>
</dbReference>
<dbReference type="Pfam" id="PF01556">
    <property type="entry name" value="DnaJ_C"/>
    <property type="match status" value="1"/>
</dbReference>
<accession>A0ABR5Q3N0</accession>
<evidence type="ECO:0000256" key="9">
    <source>
        <dbReference type="HAMAP-Rule" id="MF_01152"/>
    </source>
</evidence>